<dbReference type="InterPro" id="IPR011710">
    <property type="entry name" value="Coatomer_bsu_C"/>
</dbReference>
<keyword evidence="3" id="KW-0813">Transport</keyword>
<dbReference type="Pfam" id="PF14806">
    <property type="entry name" value="Coatomer_b_Cpla"/>
    <property type="match status" value="1"/>
</dbReference>
<evidence type="ECO:0000256" key="7">
    <source>
        <dbReference type="ARBA" id="ARBA00022927"/>
    </source>
</evidence>
<dbReference type="Pfam" id="PF07718">
    <property type="entry name" value="Coatamer_beta_C"/>
    <property type="match status" value="1"/>
</dbReference>
<evidence type="ECO:0000313" key="13">
    <source>
        <dbReference type="EMBL" id="KAK7077874.1"/>
    </source>
</evidence>
<dbReference type="Proteomes" id="UP001381693">
    <property type="component" value="Unassembled WGS sequence"/>
</dbReference>
<evidence type="ECO:0000256" key="4">
    <source>
        <dbReference type="ARBA" id="ARBA00022490"/>
    </source>
</evidence>
<dbReference type="PANTHER" id="PTHR10635">
    <property type="entry name" value="COATOMER SUBUNIT BETA"/>
    <property type="match status" value="1"/>
</dbReference>
<comment type="caution">
    <text evidence="13">The sequence shown here is derived from an EMBL/GenBank/DDBJ whole genome shotgun (WGS) entry which is preliminary data.</text>
</comment>
<accession>A0AAN9A8B5</accession>
<evidence type="ECO:0000256" key="9">
    <source>
        <dbReference type="ARBA" id="ARBA00023136"/>
    </source>
</evidence>
<keyword evidence="6" id="KW-0931">ER-Golgi transport</keyword>
<dbReference type="InterPro" id="IPR029446">
    <property type="entry name" value="COPB1_appendage_platform_dom"/>
</dbReference>
<keyword evidence="8" id="KW-0333">Golgi apparatus</keyword>
<keyword evidence="10" id="KW-0968">Cytoplasmic vesicle</keyword>
<dbReference type="InterPro" id="IPR016460">
    <property type="entry name" value="COPB1"/>
</dbReference>
<dbReference type="GO" id="GO:0005198">
    <property type="term" value="F:structural molecule activity"/>
    <property type="evidence" value="ECO:0007669"/>
    <property type="project" value="InterPro"/>
</dbReference>
<feature type="domain" description="Coatomer beta subunit appendage platform" evidence="12">
    <location>
        <begin position="280"/>
        <end position="410"/>
    </location>
</feature>
<dbReference type="AlphaFoldDB" id="A0AAN9A8B5"/>
<feature type="domain" description="Coatomer beta subunit C-terminal" evidence="11">
    <location>
        <begin position="135"/>
        <end position="273"/>
    </location>
</feature>
<evidence type="ECO:0000256" key="1">
    <source>
        <dbReference type="ARBA" id="ARBA00004255"/>
    </source>
</evidence>
<evidence type="ECO:0000259" key="12">
    <source>
        <dbReference type="Pfam" id="PF14806"/>
    </source>
</evidence>
<dbReference type="GO" id="GO:0006891">
    <property type="term" value="P:intra-Golgi vesicle-mediated transport"/>
    <property type="evidence" value="ECO:0007669"/>
    <property type="project" value="TreeGrafter"/>
</dbReference>
<keyword evidence="14" id="KW-1185">Reference proteome</keyword>
<gene>
    <name evidence="13" type="primary">COPB1_1</name>
    <name evidence="13" type="ORF">SK128_023375</name>
</gene>
<feature type="non-terminal residue" evidence="13">
    <location>
        <position position="1"/>
    </location>
</feature>
<evidence type="ECO:0000256" key="2">
    <source>
        <dbReference type="ARBA" id="ARBA00004347"/>
    </source>
</evidence>
<keyword evidence="7" id="KW-0653">Protein transport</keyword>
<evidence type="ECO:0000256" key="6">
    <source>
        <dbReference type="ARBA" id="ARBA00022892"/>
    </source>
</evidence>
<protein>
    <submittedName>
        <fullName evidence="13">Coatomer subunit beta</fullName>
    </submittedName>
</protein>
<reference evidence="13 14" key="1">
    <citation type="submission" date="2023-11" db="EMBL/GenBank/DDBJ databases">
        <title>Halocaridina rubra genome assembly.</title>
        <authorList>
            <person name="Smith C."/>
        </authorList>
    </citation>
    <scope>NUCLEOTIDE SEQUENCE [LARGE SCALE GENOMIC DNA]</scope>
    <source>
        <strain evidence="13">EP-1</strain>
        <tissue evidence="13">Whole</tissue>
    </source>
</reference>
<dbReference type="GO" id="GO:0006886">
    <property type="term" value="P:intracellular protein transport"/>
    <property type="evidence" value="ECO:0007669"/>
    <property type="project" value="InterPro"/>
</dbReference>
<dbReference type="EMBL" id="JAXCGZ010008171">
    <property type="protein sequence ID" value="KAK7077874.1"/>
    <property type="molecule type" value="Genomic_DNA"/>
</dbReference>
<proteinExistence type="predicted"/>
<keyword evidence="4" id="KW-0963">Cytoplasm</keyword>
<evidence type="ECO:0000313" key="14">
    <source>
        <dbReference type="Proteomes" id="UP001381693"/>
    </source>
</evidence>
<evidence type="ECO:0000256" key="3">
    <source>
        <dbReference type="ARBA" id="ARBA00022448"/>
    </source>
</evidence>
<evidence type="ECO:0000256" key="5">
    <source>
        <dbReference type="ARBA" id="ARBA00022737"/>
    </source>
</evidence>
<dbReference type="GO" id="GO:0000139">
    <property type="term" value="C:Golgi membrane"/>
    <property type="evidence" value="ECO:0007669"/>
    <property type="project" value="UniProtKB-SubCell"/>
</dbReference>
<evidence type="ECO:0000256" key="8">
    <source>
        <dbReference type="ARBA" id="ARBA00023034"/>
    </source>
</evidence>
<sequence>ASSKADDRPPLRKYLLEGNFYLGAVIANTLVKLAFRHNALDSNLPQQNSFCAEVMLIIASIVHLGKSGLPQKAMTDDDYDRMMLCLQVVSERTPDLASVFIDQCRGSLSHMLAAKAEEEEALRRDHKSAKVVEHVDDHIIFSHLTKGSDPSSSDDIFDLSMSMAVSGGKKEGIDLSSSKLSKVTQLTGFSDPVYAEAYVHINQYDIVLDVLIVNQTSDTLQNCTLELATLGDLKLVEKPQPVVLAPHDFCNIKANVKVASTENGFIFGNIVYDVKGSTSDRNVVILNDIHVDIMDYIVPASCTDLEFRQMWMEFEWENKVTVNTHMTELKAYLDYLCKSTNMKCLTPEKALVGSGDYMAANLYARSIFGEDALANLSIEKPIDNPDSAVTGHIRIRAKSQGMAISLGDKINKVQKATIKSVGA</sequence>
<comment type="subcellular location">
    <subcellularLocation>
        <location evidence="2">Cytoplasmic vesicle</location>
        <location evidence="2">COPI-coated vesicle membrane</location>
        <topology evidence="2">Peripheral membrane protein</topology>
        <orientation evidence="2">Cytoplasmic side</orientation>
    </subcellularLocation>
    <subcellularLocation>
        <location evidence="1">Golgi apparatus membrane</location>
        <topology evidence="1">Peripheral membrane protein</topology>
        <orientation evidence="1">Cytoplasmic side</orientation>
    </subcellularLocation>
</comment>
<organism evidence="13 14">
    <name type="scientific">Halocaridina rubra</name>
    <name type="common">Hawaiian red shrimp</name>
    <dbReference type="NCBI Taxonomy" id="373956"/>
    <lineage>
        <taxon>Eukaryota</taxon>
        <taxon>Metazoa</taxon>
        <taxon>Ecdysozoa</taxon>
        <taxon>Arthropoda</taxon>
        <taxon>Crustacea</taxon>
        <taxon>Multicrustacea</taxon>
        <taxon>Malacostraca</taxon>
        <taxon>Eumalacostraca</taxon>
        <taxon>Eucarida</taxon>
        <taxon>Decapoda</taxon>
        <taxon>Pleocyemata</taxon>
        <taxon>Caridea</taxon>
        <taxon>Atyoidea</taxon>
        <taxon>Atyidae</taxon>
        <taxon>Halocaridina</taxon>
    </lineage>
</organism>
<evidence type="ECO:0000259" key="11">
    <source>
        <dbReference type="Pfam" id="PF07718"/>
    </source>
</evidence>
<dbReference type="GO" id="GO:0006888">
    <property type="term" value="P:endoplasmic reticulum to Golgi vesicle-mediated transport"/>
    <property type="evidence" value="ECO:0007669"/>
    <property type="project" value="TreeGrafter"/>
</dbReference>
<keyword evidence="5" id="KW-0677">Repeat</keyword>
<evidence type="ECO:0000256" key="10">
    <source>
        <dbReference type="ARBA" id="ARBA00023329"/>
    </source>
</evidence>
<name>A0AAN9A8B5_HALRR</name>
<keyword evidence="9" id="KW-0472">Membrane</keyword>
<dbReference type="GO" id="GO:0030126">
    <property type="term" value="C:COPI vesicle coat"/>
    <property type="evidence" value="ECO:0007669"/>
    <property type="project" value="InterPro"/>
</dbReference>
<dbReference type="PANTHER" id="PTHR10635:SF0">
    <property type="entry name" value="COATOMER SUBUNIT BETA"/>
    <property type="match status" value="1"/>
</dbReference>